<organism evidence="2 3">
    <name type="scientific">Bacillus phage TsarBomba</name>
    <dbReference type="NCBI Taxonomy" id="1690456"/>
    <lineage>
        <taxon>Viruses</taxon>
        <taxon>Duplodnaviria</taxon>
        <taxon>Heunggongvirae</taxon>
        <taxon>Uroviricota</taxon>
        <taxon>Caudoviricetes</taxon>
        <taxon>Herelleviridae</taxon>
        <taxon>Bastillevirinae</taxon>
        <taxon>Tsarbombavirus</taxon>
        <taxon>Tsarbombavirus tsarbomba</taxon>
    </lineage>
</organism>
<dbReference type="Gene3D" id="1.10.3680.10">
    <property type="entry name" value="TerB-like"/>
    <property type="match status" value="1"/>
</dbReference>
<dbReference type="EMBL" id="KT224359">
    <property type="protein sequence ID" value="ALA13024.1"/>
    <property type="molecule type" value="Genomic_DNA"/>
</dbReference>
<evidence type="ECO:0000313" key="2">
    <source>
        <dbReference type="EMBL" id="ALA13024.1"/>
    </source>
</evidence>
<dbReference type="SUPFAM" id="SSF158682">
    <property type="entry name" value="TerB-like"/>
    <property type="match status" value="1"/>
</dbReference>
<dbReference type="KEGG" id="vg:26633235"/>
<proteinExistence type="predicted"/>
<dbReference type="OrthoDB" id="1160at10239"/>
<name>A0A0K2CZQ4_9CAUD</name>
<reference evidence="2 3" key="1">
    <citation type="journal article" date="2015" name="Genome Announc.">
        <title>Complete Genome Sequence of Bacillus cereus Group Phage TsarBomba.</title>
        <authorList>
            <person name="Erill I."/>
            <person name="Caruso S.M."/>
        </authorList>
    </citation>
    <scope>NUCLEOTIDE SEQUENCE [LARGE SCALE GENOMIC DNA]</scope>
</reference>
<dbReference type="GeneID" id="26633235"/>
<evidence type="ECO:0000256" key="1">
    <source>
        <dbReference type="SAM" id="Coils"/>
    </source>
</evidence>
<keyword evidence="3" id="KW-1185">Reference proteome</keyword>
<evidence type="ECO:0000313" key="3">
    <source>
        <dbReference type="Proteomes" id="UP000204602"/>
    </source>
</evidence>
<protein>
    <submittedName>
        <fullName evidence="2">Minor tail protein</fullName>
    </submittedName>
</protein>
<dbReference type="InterPro" id="IPR029024">
    <property type="entry name" value="TerB-like"/>
</dbReference>
<feature type="coiled-coil region" evidence="1">
    <location>
        <begin position="508"/>
        <end position="590"/>
    </location>
</feature>
<sequence>MYNDEYTPLSPIRFQSALGSEIKRMYKEGENVVKLSLARVVKVNYRYNTVEVITTVHKNSTMKNPNDNGRYSARLPITFGGKTPDGNVYGTNTLVTIGTLVLIGFLEGDKDNPIVLNIYGDVDNQSLLTRTNMTGADESDENIQQELWQLFTLYPSMTFKNIDGRGNQEVTFSGKSFMYITDTDSDNEYVQDQAFDYADLPSSRYSNGELIEPVSAKSPTILFVHQGVYDKHRVTFFLKSDGTLRVGSRHTNGKGITYQEMKPDGSYSIVQKHDTTNPEEKSSKFAKFEIAENGDVTIQSLDHKLSITSEGVLIDGKKIGSGGGGAGDLEIIKELQEKVEGVTTQITLINGRIETKIDKVEIEIDLDGIRQDQQKVLDAVRAALNKMTSLLKEAQDYMTIAFQDGTVTEEEKIKVTEYKTSIGREKTAIDEKYSQIISDPFLPATHKDLLAVAKENLDNRHAALINSIEIAMLDGVITPDERAAINQAYDGYNQSIAAMQTSFEQALVAILDARIKEAQENAMKYRDTEMRKIGSSFTQLADSISQKVTSEQLSKQIEDVRSEMATKEEQKEIKDTAEQAQKDAQEALKKVPLRIMIGSTNGLIFRNNEIDSVIYVKVYRGEEEITMSIPKANFFWTRISDDADGDAAWELAHKGVGSSFTISDVDIPKRATFECDVDVPDS</sequence>
<dbReference type="Proteomes" id="UP000204602">
    <property type="component" value="Segment"/>
</dbReference>
<dbReference type="SUPFAM" id="SSF69255">
    <property type="entry name" value="gp5 N-terminal domain-like"/>
    <property type="match status" value="1"/>
</dbReference>
<dbReference type="RefSeq" id="YP_009206910.1">
    <property type="nucleotide sequence ID" value="NC_028890.1"/>
</dbReference>
<gene>
    <name evidence="2" type="ORF">TSARBOMBA_95</name>
</gene>
<keyword evidence="1" id="KW-0175">Coiled coil</keyword>
<accession>A0A0K2CZQ4</accession>